<protein>
    <recommendedName>
        <fullName evidence="4">Gp5/Type VI secretion system Vgr protein OB-fold domain-containing protein</fullName>
    </recommendedName>
</protein>
<feature type="region of interest" description="Disordered" evidence="1">
    <location>
        <begin position="230"/>
        <end position="260"/>
    </location>
</feature>
<evidence type="ECO:0000313" key="2">
    <source>
        <dbReference type="EMBL" id="ABC27284.1"/>
    </source>
</evidence>
<dbReference type="STRING" id="349521.HCH_00373"/>
<feature type="region of interest" description="Disordered" evidence="1">
    <location>
        <begin position="327"/>
        <end position="361"/>
    </location>
</feature>
<gene>
    <name evidence="2" type="ordered locus">HCH_00373</name>
</gene>
<name>Q2SPZ0_HAHCH</name>
<dbReference type="eggNOG" id="COG3501">
    <property type="taxonomic scope" value="Bacteria"/>
</dbReference>
<dbReference type="Proteomes" id="UP000000238">
    <property type="component" value="Chromosome"/>
</dbReference>
<evidence type="ECO:0000256" key="1">
    <source>
        <dbReference type="SAM" id="MobiDB-lite"/>
    </source>
</evidence>
<feature type="compositionally biased region" description="Low complexity" evidence="1">
    <location>
        <begin position="327"/>
        <end position="344"/>
    </location>
</feature>
<dbReference type="OrthoDB" id="5812814at2"/>
<dbReference type="SUPFAM" id="SSF69349">
    <property type="entry name" value="Phage fibre proteins"/>
    <property type="match status" value="1"/>
</dbReference>
<dbReference type="SUPFAM" id="SSF69255">
    <property type="entry name" value="gp5 N-terminal domain-like"/>
    <property type="match status" value="1"/>
</dbReference>
<accession>Q2SPZ0</accession>
<dbReference type="RefSeq" id="WP_011394361.1">
    <property type="nucleotide sequence ID" value="NC_007645.1"/>
</dbReference>
<sequence length="361" mass="38013">MDEEIKKIVLRMFPELSGNLHLPRLAKVVAISDPLQKPELCDRFRPRYAVDVRVLSPQGEEDPELPLYRCLPLPASYGGIERGQYGFPEPGTIVEVAFAYGLPDQPFIRTVLGQGLGAPGVQPGDLVWQQSEAVRQRVSAKGDWLRETHGDITDTSARRRVDALDNQERYQDSQIEVSEHSVEQVGGVKTVEALGALKLLTGGHANLSAADNLNLTTAADLNQAVARDRHASIQGDDSATVGGSRSATISGNDTQTSASKTITVKGSHTDIASAARKIQAQIIELKASAAVTIQAPAIAIGGGGVDVLQVIADLIGVVQELAATAASHTHGGSGTPSSSGSHSSQASRAEGLKGQISSIMP</sequence>
<reference evidence="2 3" key="1">
    <citation type="journal article" date="2005" name="Nucleic Acids Res.">
        <title>Genomic blueprint of Hahella chejuensis, a marine microbe producing an algicidal agent.</title>
        <authorList>
            <person name="Jeong H."/>
            <person name="Yim J.H."/>
            <person name="Lee C."/>
            <person name="Choi S.-H."/>
            <person name="Park Y.K."/>
            <person name="Yoon S.H."/>
            <person name="Hur C.-G."/>
            <person name="Kang H.-Y."/>
            <person name="Kim D."/>
            <person name="Lee H.H."/>
            <person name="Park K.H."/>
            <person name="Park S.-H."/>
            <person name="Park H.-S."/>
            <person name="Lee H.K."/>
            <person name="Oh T.K."/>
            <person name="Kim J.F."/>
        </authorList>
    </citation>
    <scope>NUCLEOTIDE SEQUENCE [LARGE SCALE GENOMIC DNA]</scope>
    <source>
        <strain evidence="2 3">KCTC 2396</strain>
    </source>
</reference>
<feature type="compositionally biased region" description="Polar residues" evidence="1">
    <location>
        <begin position="235"/>
        <end position="260"/>
    </location>
</feature>
<evidence type="ECO:0000313" key="3">
    <source>
        <dbReference type="Proteomes" id="UP000000238"/>
    </source>
</evidence>
<evidence type="ECO:0008006" key="4">
    <source>
        <dbReference type="Google" id="ProtNLM"/>
    </source>
</evidence>
<dbReference type="HOGENOM" id="CLU_057692_0_1_6"/>
<proteinExistence type="predicted"/>
<dbReference type="KEGG" id="hch:HCH_00373"/>
<keyword evidence="3" id="KW-1185">Reference proteome</keyword>
<dbReference type="AlphaFoldDB" id="Q2SPZ0"/>
<dbReference type="EMBL" id="CP000155">
    <property type="protein sequence ID" value="ABC27284.1"/>
    <property type="molecule type" value="Genomic_DNA"/>
</dbReference>
<organism evidence="2 3">
    <name type="scientific">Hahella chejuensis (strain KCTC 2396)</name>
    <dbReference type="NCBI Taxonomy" id="349521"/>
    <lineage>
        <taxon>Bacteria</taxon>
        <taxon>Pseudomonadati</taxon>
        <taxon>Pseudomonadota</taxon>
        <taxon>Gammaproteobacteria</taxon>
        <taxon>Oceanospirillales</taxon>
        <taxon>Hahellaceae</taxon>
        <taxon>Hahella</taxon>
    </lineage>
</organism>